<dbReference type="PROSITE" id="PS51393">
    <property type="entry name" value="LIPOXYGENASE_3"/>
    <property type="match status" value="1"/>
</dbReference>
<reference evidence="2" key="1">
    <citation type="journal article" date="2021" name="bioRxiv">
        <title>Whole Genome Assembly and Annotation of Northern Wild Rice, Zizania palustris L., Supports a Whole Genome Duplication in the Zizania Genus.</title>
        <authorList>
            <person name="Haas M."/>
            <person name="Kono T."/>
            <person name="Macchietto M."/>
            <person name="Millas R."/>
            <person name="McGilp L."/>
            <person name="Shao M."/>
            <person name="Duquette J."/>
            <person name="Hirsch C.N."/>
            <person name="Kimball J."/>
        </authorList>
    </citation>
    <scope>NUCLEOTIDE SEQUENCE</scope>
    <source>
        <tissue evidence="2">Fresh leaf tissue</tissue>
    </source>
</reference>
<organism evidence="2 3">
    <name type="scientific">Zizania palustris</name>
    <name type="common">Northern wild rice</name>
    <dbReference type="NCBI Taxonomy" id="103762"/>
    <lineage>
        <taxon>Eukaryota</taxon>
        <taxon>Viridiplantae</taxon>
        <taxon>Streptophyta</taxon>
        <taxon>Embryophyta</taxon>
        <taxon>Tracheophyta</taxon>
        <taxon>Spermatophyta</taxon>
        <taxon>Magnoliopsida</taxon>
        <taxon>Liliopsida</taxon>
        <taxon>Poales</taxon>
        <taxon>Poaceae</taxon>
        <taxon>BOP clade</taxon>
        <taxon>Oryzoideae</taxon>
        <taxon>Oryzeae</taxon>
        <taxon>Zizaniinae</taxon>
        <taxon>Zizania</taxon>
    </lineage>
</organism>
<dbReference type="AlphaFoldDB" id="A0A8J5T6S4"/>
<keyword evidence="3" id="KW-1185">Reference proteome</keyword>
<sequence>MVAAFASLRLRAAWPPPLHLAASAPPGRCLRISPPSRHLAAASNRLPGHRLNFDGDDDDLASQMLPPLQESSSMWDSGQCQETSLDNQIRYLCWCSFLEPYLPSETLLGLKELSENELQDLRGDGIEFDIWM</sequence>
<feature type="domain" description="Lipoxygenase" evidence="1">
    <location>
        <begin position="100"/>
        <end position="132"/>
    </location>
</feature>
<dbReference type="GO" id="GO:0046872">
    <property type="term" value="F:metal ion binding"/>
    <property type="evidence" value="ECO:0007669"/>
    <property type="project" value="InterPro"/>
</dbReference>
<proteinExistence type="predicted"/>
<comment type="caution">
    <text evidence="2">The sequence shown here is derived from an EMBL/GenBank/DDBJ whole genome shotgun (WGS) entry which is preliminary data.</text>
</comment>
<dbReference type="EMBL" id="JAAALK010000283">
    <property type="protein sequence ID" value="KAG8070524.1"/>
    <property type="molecule type" value="Genomic_DNA"/>
</dbReference>
<gene>
    <name evidence="2" type="ORF">GUJ93_ZPchr0006g43936</name>
</gene>
<name>A0A8J5T6S4_ZIZPA</name>
<accession>A0A8J5T6S4</accession>
<evidence type="ECO:0000313" key="3">
    <source>
        <dbReference type="Proteomes" id="UP000729402"/>
    </source>
</evidence>
<evidence type="ECO:0000313" key="2">
    <source>
        <dbReference type="EMBL" id="KAG8070524.1"/>
    </source>
</evidence>
<evidence type="ECO:0000259" key="1">
    <source>
        <dbReference type="PROSITE" id="PS51393"/>
    </source>
</evidence>
<dbReference type="InterPro" id="IPR013819">
    <property type="entry name" value="LipOase_C"/>
</dbReference>
<protein>
    <recommendedName>
        <fullName evidence="1">Lipoxygenase domain-containing protein</fullName>
    </recommendedName>
</protein>
<dbReference type="GO" id="GO:0016702">
    <property type="term" value="F:oxidoreductase activity, acting on single donors with incorporation of molecular oxygen, incorporation of two atoms of oxygen"/>
    <property type="evidence" value="ECO:0007669"/>
    <property type="project" value="InterPro"/>
</dbReference>
<dbReference type="Proteomes" id="UP000729402">
    <property type="component" value="Unassembled WGS sequence"/>
</dbReference>
<reference evidence="2" key="2">
    <citation type="submission" date="2021-02" db="EMBL/GenBank/DDBJ databases">
        <authorList>
            <person name="Kimball J.A."/>
            <person name="Haas M.W."/>
            <person name="Macchietto M."/>
            <person name="Kono T."/>
            <person name="Duquette J."/>
            <person name="Shao M."/>
        </authorList>
    </citation>
    <scope>NUCLEOTIDE SEQUENCE</scope>
    <source>
        <tissue evidence="2">Fresh leaf tissue</tissue>
    </source>
</reference>